<gene>
    <name evidence="2" type="ORF">DXX93_15450</name>
</gene>
<dbReference type="EMBL" id="QUOU01000001">
    <property type="protein sequence ID" value="REL27815.1"/>
    <property type="molecule type" value="Genomic_DNA"/>
</dbReference>
<evidence type="ECO:0000313" key="3">
    <source>
        <dbReference type="Proteomes" id="UP000256478"/>
    </source>
</evidence>
<protein>
    <recommendedName>
        <fullName evidence="1">DUF5675 domain-containing protein</fullName>
    </recommendedName>
</protein>
<dbReference type="Proteomes" id="UP000256478">
    <property type="component" value="Unassembled WGS sequence"/>
</dbReference>
<feature type="domain" description="DUF5675" evidence="1">
    <location>
        <begin position="29"/>
        <end position="136"/>
    </location>
</feature>
<sequence length="204" mass="22671">MSHHKLLGSRLPHALGVCEYGNANINQTQRNAKHSGSIIGLLYVNRNYVCDTLELPWRNNSQGISCIPTGTYGGFVREDGARGWRIQLTQTSPRVNIQIHVGNYPHEIEGCILVGERSKLRNFVGSSRVALGSLRTIYAAHLLASTYSAGGITDSVRDIPIQVNISGEVPTFTSRDDDEYLRQYLREGRNTKMLDARHIHGVLT</sequence>
<organism evidence="2 3">
    <name type="scientific">Thalassotalea euphylliae</name>
    <dbReference type="NCBI Taxonomy" id="1655234"/>
    <lineage>
        <taxon>Bacteria</taxon>
        <taxon>Pseudomonadati</taxon>
        <taxon>Pseudomonadota</taxon>
        <taxon>Gammaproteobacteria</taxon>
        <taxon>Alteromonadales</taxon>
        <taxon>Colwelliaceae</taxon>
        <taxon>Thalassotalea</taxon>
    </lineage>
</organism>
<evidence type="ECO:0000259" key="1">
    <source>
        <dbReference type="Pfam" id="PF18925"/>
    </source>
</evidence>
<evidence type="ECO:0000313" key="2">
    <source>
        <dbReference type="EMBL" id="REL27815.1"/>
    </source>
</evidence>
<comment type="caution">
    <text evidence="2">The sequence shown here is derived from an EMBL/GenBank/DDBJ whole genome shotgun (WGS) entry which is preliminary data.</text>
</comment>
<dbReference type="AlphaFoldDB" id="A0A3E0TV57"/>
<dbReference type="Pfam" id="PF18925">
    <property type="entry name" value="DUF5675"/>
    <property type="match status" value="1"/>
</dbReference>
<reference evidence="2 3" key="1">
    <citation type="submission" date="2018-08" db="EMBL/GenBank/DDBJ databases">
        <title>Thalassotalea euphylliae genome.</title>
        <authorList>
            <person name="Summers S."/>
            <person name="Rice S.A."/>
            <person name="Freckelton M.L."/>
            <person name="Nedved B.T."/>
            <person name="Hadfield M.G."/>
        </authorList>
    </citation>
    <scope>NUCLEOTIDE SEQUENCE [LARGE SCALE GENOMIC DNA]</scope>
    <source>
        <strain evidence="2 3">H1</strain>
    </source>
</reference>
<dbReference type="InterPro" id="IPR043732">
    <property type="entry name" value="DUF5675"/>
</dbReference>
<accession>A0A3E0TV57</accession>
<proteinExistence type="predicted"/>
<name>A0A3E0TV57_9GAMM</name>